<feature type="domain" description="Putative beta-lactamase-inhibitor-like PepSY-like" evidence="2">
    <location>
        <begin position="60"/>
        <end position="140"/>
    </location>
</feature>
<evidence type="ECO:0000313" key="4">
    <source>
        <dbReference type="Proteomes" id="UP000199580"/>
    </source>
</evidence>
<dbReference type="RefSeq" id="WP_091398741.1">
    <property type="nucleotide sequence ID" value="NZ_BKAI01000010.1"/>
</dbReference>
<dbReference type="SUPFAM" id="SSF160574">
    <property type="entry name" value="BT0923-like"/>
    <property type="match status" value="1"/>
</dbReference>
<evidence type="ECO:0000313" key="3">
    <source>
        <dbReference type="EMBL" id="SDK51979.1"/>
    </source>
</evidence>
<dbReference type="EMBL" id="FNEZ01000007">
    <property type="protein sequence ID" value="SDK51979.1"/>
    <property type="molecule type" value="Genomic_DNA"/>
</dbReference>
<dbReference type="Proteomes" id="UP000199580">
    <property type="component" value="Unassembled WGS sequence"/>
</dbReference>
<name>A0A1G9CK32_9FLAO</name>
<accession>A0A1G9CK32</accession>
<evidence type="ECO:0000256" key="1">
    <source>
        <dbReference type="SAM" id="SignalP"/>
    </source>
</evidence>
<keyword evidence="1" id="KW-0732">Signal</keyword>
<dbReference type="OrthoDB" id="710080at2"/>
<dbReference type="InterPro" id="IPR021533">
    <property type="entry name" value="PepSY-like"/>
</dbReference>
<dbReference type="Gene3D" id="3.40.1420.30">
    <property type="match status" value="1"/>
</dbReference>
<evidence type="ECO:0000259" key="2">
    <source>
        <dbReference type="Pfam" id="PF11396"/>
    </source>
</evidence>
<dbReference type="STRING" id="1128970.SAMN04487935_3557"/>
<feature type="chain" id="PRO_5011472588" evidence="1">
    <location>
        <begin position="19"/>
        <end position="153"/>
    </location>
</feature>
<dbReference type="AlphaFoldDB" id="A0A1G9CK32"/>
<proteinExistence type="predicted"/>
<dbReference type="Pfam" id="PF11396">
    <property type="entry name" value="PepSY_like"/>
    <property type="match status" value="1"/>
</dbReference>
<protein>
    <submittedName>
        <fullName evidence="3">Putative beta-lactamase-inhibitor-like, PepSY-like</fullName>
    </submittedName>
</protein>
<keyword evidence="4" id="KW-1185">Reference proteome</keyword>
<sequence>MKNIFTALLIVFSFAANAQAQKIKPTDLPADIFTFIQANFKETVVKTASKETKKKSGLSTYSIVLEDKTELEFKDSGSWKKIDGKGTPIPVSLVPTPFWDYIKKNYPQQEVTKIDKGPQEILVKLVNGTELVFNIHGKFVRVEKVEVIENTDK</sequence>
<gene>
    <name evidence="3" type="ORF">SAMN04487935_3557</name>
</gene>
<reference evidence="3 4" key="1">
    <citation type="submission" date="2016-10" db="EMBL/GenBank/DDBJ databases">
        <authorList>
            <person name="de Groot N.N."/>
        </authorList>
    </citation>
    <scope>NUCLEOTIDE SEQUENCE [LARGE SCALE GENOMIC DNA]</scope>
    <source>
        <strain evidence="3 4">CGMCC 1.10076</strain>
    </source>
</reference>
<organism evidence="3 4">
    <name type="scientific">Flavobacterium noncentrifugens</name>
    <dbReference type="NCBI Taxonomy" id="1128970"/>
    <lineage>
        <taxon>Bacteria</taxon>
        <taxon>Pseudomonadati</taxon>
        <taxon>Bacteroidota</taxon>
        <taxon>Flavobacteriia</taxon>
        <taxon>Flavobacteriales</taxon>
        <taxon>Flavobacteriaceae</taxon>
        <taxon>Flavobacterium</taxon>
    </lineage>
</organism>
<feature type="signal peptide" evidence="1">
    <location>
        <begin position="1"/>
        <end position="18"/>
    </location>
</feature>